<comment type="similarity">
    <text evidence="2">Belongs to the nucleobase:cation symporter-2 (NCS2) (TC 2.A.40) family.</text>
</comment>
<evidence type="ECO:0000256" key="5">
    <source>
        <dbReference type="ARBA" id="ARBA00022989"/>
    </source>
</evidence>
<feature type="transmembrane region" description="Helical" evidence="7">
    <location>
        <begin position="324"/>
        <end position="345"/>
    </location>
</feature>
<feature type="transmembrane region" description="Helical" evidence="7">
    <location>
        <begin position="351"/>
        <end position="371"/>
    </location>
</feature>
<reference evidence="8 9" key="1">
    <citation type="submission" date="2017-12" db="EMBL/GenBank/DDBJ databases">
        <title>Phylogenetic diversity of female urinary microbiome.</title>
        <authorList>
            <person name="Thomas-White K."/>
            <person name="Wolfe A.J."/>
        </authorList>
    </citation>
    <scope>NUCLEOTIDE SEQUENCE [LARGE SCALE GENOMIC DNA]</scope>
    <source>
        <strain evidence="8 9">UMB0898</strain>
    </source>
</reference>
<evidence type="ECO:0000256" key="3">
    <source>
        <dbReference type="ARBA" id="ARBA00022448"/>
    </source>
</evidence>
<dbReference type="InterPro" id="IPR006043">
    <property type="entry name" value="NCS2"/>
</dbReference>
<feature type="transmembrane region" description="Helical" evidence="7">
    <location>
        <begin position="103"/>
        <end position="123"/>
    </location>
</feature>
<dbReference type="PANTHER" id="PTHR42810">
    <property type="entry name" value="PURINE PERMEASE C1399.01C-RELATED"/>
    <property type="match status" value="1"/>
</dbReference>
<evidence type="ECO:0000256" key="2">
    <source>
        <dbReference type="ARBA" id="ARBA00008821"/>
    </source>
</evidence>
<proteinExistence type="inferred from homology"/>
<comment type="caution">
    <text evidence="8">The sequence shown here is derived from an EMBL/GenBank/DDBJ whole genome shotgun (WGS) entry which is preliminary data.</text>
</comment>
<feature type="transmembrane region" description="Helical" evidence="7">
    <location>
        <begin position="21"/>
        <end position="41"/>
    </location>
</feature>
<feature type="transmembrane region" description="Helical" evidence="7">
    <location>
        <begin position="130"/>
        <end position="149"/>
    </location>
</feature>
<keyword evidence="6 7" id="KW-0472">Membrane</keyword>
<dbReference type="NCBIfam" id="NF037981">
    <property type="entry name" value="NCS2_1"/>
    <property type="match status" value="1"/>
</dbReference>
<dbReference type="RefSeq" id="WP_101954419.1">
    <property type="nucleotide sequence ID" value="NZ_PKHE01000014.1"/>
</dbReference>
<dbReference type="GO" id="GO:0042907">
    <property type="term" value="F:xanthine transmembrane transporter activity"/>
    <property type="evidence" value="ECO:0007669"/>
    <property type="project" value="TreeGrafter"/>
</dbReference>
<name>A0A2I1JY19_9LACT</name>
<comment type="subcellular location">
    <subcellularLocation>
        <location evidence="1">Membrane</location>
        <topology evidence="1">Multi-pass membrane protein</topology>
    </subcellularLocation>
</comment>
<evidence type="ECO:0000313" key="8">
    <source>
        <dbReference type="EMBL" id="PKY88255.1"/>
    </source>
</evidence>
<protein>
    <submittedName>
        <fullName evidence="8">Xanthine/uracil permease</fullName>
    </submittedName>
</protein>
<sequence>METAQKLTIGPNEPISIKQSLFLGLQHVLAMDVYVVPFIIATAVSASADQATALIQSCFLGAGIASLIQVLFFLKLPVCQGPSFVPVGAIIGLYFGNGNFNNVFGASLVGGLILAILGVTGIIKKVIAEYIPRIVSGTIIMIVGLSLLPAAFNSNIYVQSDVLSMHQNILLAVISGSLLIVFSMIGYYAPKTGNLLRIGSVILAIAIGTVVAALMGGYNFDSVTSAGWFTRPMVAFVDYPLGFDLSSILTMLIIYLVLTAETTGTWYAVSSVIDETITDHQLNMGIIGEGIGCMIAALVGATPVTGYSTNAGIISVTGVASKRVFVGASIWFIILSFLGKFSALINSIPSSVIGGIFSVVTMIILLAGFKVIKEEPFDERQTYIVGLPIIVAMGLIFLPVEVKQSAPTMIQYLLDSPIAISAIISMLMNKLLPEI</sequence>
<keyword evidence="4 7" id="KW-0812">Transmembrane</keyword>
<keyword evidence="3" id="KW-0813">Transport</keyword>
<feature type="transmembrane region" description="Helical" evidence="7">
    <location>
        <begin position="53"/>
        <end position="74"/>
    </location>
</feature>
<dbReference type="Proteomes" id="UP000234384">
    <property type="component" value="Unassembled WGS sequence"/>
</dbReference>
<dbReference type="EMBL" id="PKHE01000014">
    <property type="protein sequence ID" value="PKY88255.1"/>
    <property type="molecule type" value="Genomic_DNA"/>
</dbReference>
<dbReference type="Pfam" id="PF00860">
    <property type="entry name" value="Xan_ur_permease"/>
    <property type="match status" value="1"/>
</dbReference>
<feature type="transmembrane region" description="Helical" evidence="7">
    <location>
        <begin position="201"/>
        <end position="220"/>
    </location>
</feature>
<dbReference type="AlphaFoldDB" id="A0A2I1JY19"/>
<feature type="transmembrane region" description="Helical" evidence="7">
    <location>
        <begin position="169"/>
        <end position="189"/>
    </location>
</feature>
<organism evidence="8 9">
    <name type="scientific">Falseniella ignava</name>
    <dbReference type="NCBI Taxonomy" id="137730"/>
    <lineage>
        <taxon>Bacteria</taxon>
        <taxon>Bacillati</taxon>
        <taxon>Bacillota</taxon>
        <taxon>Bacilli</taxon>
        <taxon>Lactobacillales</taxon>
        <taxon>Aerococcaceae</taxon>
        <taxon>Falseniella</taxon>
    </lineage>
</organism>
<evidence type="ECO:0000256" key="1">
    <source>
        <dbReference type="ARBA" id="ARBA00004141"/>
    </source>
</evidence>
<evidence type="ECO:0000256" key="6">
    <source>
        <dbReference type="ARBA" id="ARBA00023136"/>
    </source>
</evidence>
<keyword evidence="5 7" id="KW-1133">Transmembrane helix</keyword>
<evidence type="ECO:0000256" key="4">
    <source>
        <dbReference type="ARBA" id="ARBA00022692"/>
    </source>
</evidence>
<dbReference type="OrthoDB" id="9805749at2"/>
<dbReference type="GO" id="GO:0005886">
    <property type="term" value="C:plasma membrane"/>
    <property type="evidence" value="ECO:0007669"/>
    <property type="project" value="TreeGrafter"/>
</dbReference>
<accession>A0A2I1JY19</accession>
<dbReference type="PANTHER" id="PTHR42810:SF2">
    <property type="entry name" value="PURINE PERMEASE C1399.01C-RELATED"/>
    <property type="match status" value="1"/>
</dbReference>
<feature type="transmembrane region" description="Helical" evidence="7">
    <location>
        <begin position="81"/>
        <end position="97"/>
    </location>
</feature>
<evidence type="ECO:0000313" key="9">
    <source>
        <dbReference type="Proteomes" id="UP000234384"/>
    </source>
</evidence>
<feature type="transmembrane region" description="Helical" evidence="7">
    <location>
        <begin position="383"/>
        <end position="400"/>
    </location>
</feature>
<evidence type="ECO:0000256" key="7">
    <source>
        <dbReference type="SAM" id="Phobius"/>
    </source>
</evidence>
<gene>
    <name evidence="8" type="ORF">CYJ57_05640</name>
</gene>